<evidence type="ECO:0000256" key="2">
    <source>
        <dbReference type="SAM" id="MobiDB-lite"/>
    </source>
</evidence>
<evidence type="ECO:0000313" key="4">
    <source>
        <dbReference type="EMBL" id="GMR54827.1"/>
    </source>
</evidence>
<dbReference type="EMBL" id="BTRK01000005">
    <property type="protein sequence ID" value="GMR54827.1"/>
    <property type="molecule type" value="Genomic_DNA"/>
</dbReference>
<feature type="compositionally biased region" description="Basic and acidic residues" evidence="2">
    <location>
        <begin position="130"/>
        <end position="139"/>
    </location>
</feature>
<evidence type="ECO:0000259" key="3">
    <source>
        <dbReference type="PROSITE" id="PS00028"/>
    </source>
</evidence>
<feature type="domain" description="C2H2-type" evidence="3">
    <location>
        <begin position="252"/>
        <end position="275"/>
    </location>
</feature>
<feature type="region of interest" description="Disordered" evidence="2">
    <location>
        <begin position="130"/>
        <end position="169"/>
    </location>
</feature>
<evidence type="ECO:0000313" key="5">
    <source>
        <dbReference type="Proteomes" id="UP001328107"/>
    </source>
</evidence>
<reference evidence="5" key="1">
    <citation type="submission" date="2022-10" db="EMBL/GenBank/DDBJ databases">
        <title>Genome assembly of Pristionchus species.</title>
        <authorList>
            <person name="Yoshida K."/>
            <person name="Sommer R.J."/>
        </authorList>
    </citation>
    <scope>NUCLEOTIDE SEQUENCE [LARGE SCALE GENOMIC DNA]</scope>
    <source>
        <strain evidence="5">RS5460</strain>
    </source>
</reference>
<proteinExistence type="predicted"/>
<dbReference type="Proteomes" id="UP001328107">
    <property type="component" value="Unassembled WGS sequence"/>
</dbReference>
<feature type="non-terminal residue" evidence="4">
    <location>
        <position position="278"/>
    </location>
</feature>
<comment type="caution">
    <text evidence="4">The sequence shown here is derived from an EMBL/GenBank/DDBJ whole genome shotgun (WGS) entry which is preliminary data.</text>
</comment>
<feature type="non-terminal residue" evidence="4">
    <location>
        <position position="1"/>
    </location>
</feature>
<accession>A0AAN5D2C1</accession>
<feature type="coiled-coil region" evidence="1">
    <location>
        <begin position="79"/>
        <end position="113"/>
    </location>
</feature>
<organism evidence="4 5">
    <name type="scientific">Pristionchus mayeri</name>
    <dbReference type="NCBI Taxonomy" id="1317129"/>
    <lineage>
        <taxon>Eukaryota</taxon>
        <taxon>Metazoa</taxon>
        <taxon>Ecdysozoa</taxon>
        <taxon>Nematoda</taxon>
        <taxon>Chromadorea</taxon>
        <taxon>Rhabditida</taxon>
        <taxon>Rhabditina</taxon>
        <taxon>Diplogasteromorpha</taxon>
        <taxon>Diplogasteroidea</taxon>
        <taxon>Neodiplogasteridae</taxon>
        <taxon>Pristionchus</taxon>
    </lineage>
</organism>
<dbReference type="InterPro" id="IPR013087">
    <property type="entry name" value="Znf_C2H2_type"/>
</dbReference>
<name>A0AAN5D2C1_9BILA</name>
<protein>
    <recommendedName>
        <fullName evidence="3">C2H2-type domain-containing protein</fullName>
    </recommendedName>
</protein>
<keyword evidence="1" id="KW-0175">Coiled coil</keyword>
<dbReference type="AlphaFoldDB" id="A0AAN5D2C1"/>
<keyword evidence="5" id="KW-1185">Reference proteome</keyword>
<evidence type="ECO:0000256" key="1">
    <source>
        <dbReference type="SAM" id="Coils"/>
    </source>
</evidence>
<gene>
    <name evidence="4" type="ORF">PMAYCL1PPCAC_25022</name>
</gene>
<sequence length="278" mass="32322">QNGRSHLLQGQHEQSEWPFTEREIQELYRKGKQLKGSFTFYFTRSDEAPSDEDNSGITLDSLRSLNGTACPFARVDEMMRGEERERRDKEERLDKIEKDIAELHQQYDALSIEQTIEKVNRSVESLRCLEKKESSKQAKNETTNVQKEQKVKEGPKPAVSGPKKRQKTTAIKPDMVPQGIWNRYYELMISVADLVLDAFDMYATGNFSSWDKNRVKNIESAIGRVTGMERLFFNLMGVSVLSEVLKKEEFFCCKLCSAYFFNDQATYVHFMSNEHRRK</sequence>
<dbReference type="PROSITE" id="PS00028">
    <property type="entry name" value="ZINC_FINGER_C2H2_1"/>
    <property type="match status" value="1"/>
</dbReference>